<evidence type="ECO:0000256" key="1">
    <source>
        <dbReference type="PROSITE-ProRule" id="PRU00023"/>
    </source>
</evidence>
<evidence type="ECO:0000313" key="3">
    <source>
        <dbReference type="Proteomes" id="UP001295684"/>
    </source>
</evidence>
<sequence length="280" mass="32884">MGMTLIVPYMVDYEQIDAKVPDSIWELWPKTHNGINLRFIHNILIRDREEVAWYSPKVDTIFFSDNRYKLVYAICQEEYGMIQQVFDEGFDLNTPLDYKRGLNAFALATDLDKLEVLHFLELLESSKVSLNKIAERNTQTTIPEDISHGHRLTPLMIAVNSWNVRMVEYILSRNVDPTIKDKYGFSAKDKARVKNLNTISNIIEDYEEKYDPSEAEKYYSSKIKEESKILEYEKVYVNSFEASEYYTKKPSDLFKFHSHPFLAPSEHGYCLSLFNIKHKF</sequence>
<dbReference type="AlphaFoldDB" id="A0AAD2D2T5"/>
<gene>
    <name evidence="2" type="ORF">ECRASSUSDP1_LOCUS19472</name>
</gene>
<dbReference type="Pfam" id="PF00023">
    <property type="entry name" value="Ank"/>
    <property type="match status" value="1"/>
</dbReference>
<name>A0AAD2D2T5_EUPCR</name>
<comment type="caution">
    <text evidence="2">The sequence shown here is derived from an EMBL/GenBank/DDBJ whole genome shotgun (WGS) entry which is preliminary data.</text>
</comment>
<proteinExistence type="predicted"/>
<accession>A0AAD2D2T5</accession>
<evidence type="ECO:0008006" key="4">
    <source>
        <dbReference type="Google" id="ProtNLM"/>
    </source>
</evidence>
<protein>
    <recommendedName>
        <fullName evidence="4">Ankyrin repeat protein</fullName>
    </recommendedName>
</protein>
<feature type="repeat" description="ANK" evidence="1">
    <location>
        <begin position="150"/>
        <end position="182"/>
    </location>
</feature>
<organism evidence="2 3">
    <name type="scientific">Euplotes crassus</name>
    <dbReference type="NCBI Taxonomy" id="5936"/>
    <lineage>
        <taxon>Eukaryota</taxon>
        <taxon>Sar</taxon>
        <taxon>Alveolata</taxon>
        <taxon>Ciliophora</taxon>
        <taxon>Intramacronucleata</taxon>
        <taxon>Spirotrichea</taxon>
        <taxon>Hypotrichia</taxon>
        <taxon>Euplotida</taxon>
        <taxon>Euplotidae</taxon>
        <taxon>Moneuplotes</taxon>
    </lineage>
</organism>
<evidence type="ECO:0000313" key="2">
    <source>
        <dbReference type="EMBL" id="CAI2378080.1"/>
    </source>
</evidence>
<keyword evidence="3" id="KW-1185">Reference proteome</keyword>
<dbReference type="EMBL" id="CAMPGE010019769">
    <property type="protein sequence ID" value="CAI2378080.1"/>
    <property type="molecule type" value="Genomic_DNA"/>
</dbReference>
<dbReference type="SUPFAM" id="SSF48403">
    <property type="entry name" value="Ankyrin repeat"/>
    <property type="match status" value="1"/>
</dbReference>
<keyword evidence="1" id="KW-0040">ANK repeat</keyword>
<dbReference type="Proteomes" id="UP001295684">
    <property type="component" value="Unassembled WGS sequence"/>
</dbReference>
<dbReference type="InterPro" id="IPR002110">
    <property type="entry name" value="Ankyrin_rpt"/>
</dbReference>
<dbReference type="Gene3D" id="1.25.40.20">
    <property type="entry name" value="Ankyrin repeat-containing domain"/>
    <property type="match status" value="1"/>
</dbReference>
<reference evidence="2" key="1">
    <citation type="submission" date="2023-07" db="EMBL/GenBank/DDBJ databases">
        <authorList>
            <consortium name="AG Swart"/>
            <person name="Singh M."/>
            <person name="Singh A."/>
            <person name="Seah K."/>
            <person name="Emmerich C."/>
        </authorList>
    </citation>
    <scope>NUCLEOTIDE SEQUENCE</scope>
    <source>
        <strain evidence="2">DP1</strain>
    </source>
</reference>
<dbReference type="PROSITE" id="PS50088">
    <property type="entry name" value="ANK_REPEAT"/>
    <property type="match status" value="1"/>
</dbReference>
<dbReference type="InterPro" id="IPR036770">
    <property type="entry name" value="Ankyrin_rpt-contain_sf"/>
</dbReference>